<comment type="caution">
    <text evidence="2">The sequence shown here is derived from an EMBL/GenBank/DDBJ whole genome shotgun (WGS) entry which is preliminary data.</text>
</comment>
<proteinExistence type="predicted"/>
<organism evidence="2 3">
    <name type="scientific">Ziziphus jujuba var. spinosa</name>
    <dbReference type="NCBI Taxonomy" id="714518"/>
    <lineage>
        <taxon>Eukaryota</taxon>
        <taxon>Viridiplantae</taxon>
        <taxon>Streptophyta</taxon>
        <taxon>Embryophyta</taxon>
        <taxon>Tracheophyta</taxon>
        <taxon>Spermatophyta</taxon>
        <taxon>Magnoliopsida</taxon>
        <taxon>eudicotyledons</taxon>
        <taxon>Gunneridae</taxon>
        <taxon>Pentapetalae</taxon>
        <taxon>rosids</taxon>
        <taxon>fabids</taxon>
        <taxon>Rosales</taxon>
        <taxon>Rhamnaceae</taxon>
        <taxon>Paliureae</taxon>
        <taxon>Ziziphus</taxon>
    </lineage>
</organism>
<dbReference type="InterPro" id="IPR008004">
    <property type="entry name" value="OCTOPUS-like"/>
</dbReference>
<dbReference type="PANTHER" id="PTHR34046:SF19">
    <property type="entry name" value="RAPIDLY ELICITED PROTEIN, PUTATIVE-RELATED"/>
    <property type="match status" value="1"/>
</dbReference>
<evidence type="ECO:0000313" key="2">
    <source>
        <dbReference type="EMBL" id="KAH7520506.1"/>
    </source>
</evidence>
<name>A0A978UZU0_ZIZJJ</name>
<reference evidence="2" key="1">
    <citation type="journal article" date="2021" name="Front. Plant Sci.">
        <title>Chromosome-Scale Genome Assembly for Chinese Sour Jujube and Insights Into Its Genome Evolution and Domestication Signature.</title>
        <authorList>
            <person name="Shen L.-Y."/>
            <person name="Luo H."/>
            <person name="Wang X.-L."/>
            <person name="Wang X.-M."/>
            <person name="Qiu X.-J."/>
            <person name="Liu H."/>
            <person name="Zhou S.-S."/>
            <person name="Jia K.-H."/>
            <person name="Nie S."/>
            <person name="Bao Y.-T."/>
            <person name="Zhang R.-G."/>
            <person name="Yun Q.-Z."/>
            <person name="Chai Y.-H."/>
            <person name="Lu J.-Y."/>
            <person name="Li Y."/>
            <person name="Zhao S.-W."/>
            <person name="Mao J.-F."/>
            <person name="Jia S.-G."/>
            <person name="Mao Y.-M."/>
        </authorList>
    </citation>
    <scope>NUCLEOTIDE SEQUENCE</scope>
    <source>
        <strain evidence="2">AT0</strain>
        <tissue evidence="2">Leaf</tissue>
    </source>
</reference>
<sequence length="155" mass="17475">MGWSESGERCMKHPNTNQTPGVCSSCLRERLSQLNVSNNMKTAMGAYYYNNTSLSQSPSLSSSTYDEISSASSRRRRHHHRNVSEAMGSISFMLNVGSGLKKSRSIAFVTKAHDFGDVKSGKKKPGFWSKLLRTKEKRNKDQVFMHSNTVRESLY</sequence>
<dbReference type="PANTHER" id="PTHR34046">
    <property type="entry name" value="OS06G0218800 PROTEIN"/>
    <property type="match status" value="1"/>
</dbReference>
<dbReference type="Pfam" id="PF05340">
    <property type="entry name" value="DUF740"/>
    <property type="match status" value="1"/>
</dbReference>
<accession>A0A978UZU0</accession>
<feature type="region of interest" description="Disordered" evidence="1">
    <location>
        <begin position="1"/>
        <end position="20"/>
    </location>
</feature>
<evidence type="ECO:0000313" key="3">
    <source>
        <dbReference type="Proteomes" id="UP000813462"/>
    </source>
</evidence>
<dbReference type="AlphaFoldDB" id="A0A978UZU0"/>
<feature type="compositionally biased region" description="Basic and acidic residues" evidence="1">
    <location>
        <begin position="1"/>
        <end position="11"/>
    </location>
</feature>
<gene>
    <name evidence="2" type="ORF">FEM48_Zijuj08G0151000</name>
</gene>
<evidence type="ECO:0000256" key="1">
    <source>
        <dbReference type="SAM" id="MobiDB-lite"/>
    </source>
</evidence>
<dbReference type="EMBL" id="JAEACU010000008">
    <property type="protein sequence ID" value="KAH7520506.1"/>
    <property type="molecule type" value="Genomic_DNA"/>
</dbReference>
<feature type="region of interest" description="Disordered" evidence="1">
    <location>
        <begin position="55"/>
        <end position="81"/>
    </location>
</feature>
<dbReference type="Proteomes" id="UP000813462">
    <property type="component" value="Unassembled WGS sequence"/>
</dbReference>
<dbReference type="OrthoDB" id="1194602at2759"/>
<protein>
    <submittedName>
        <fullName evidence="2">Uncharacterized protein</fullName>
    </submittedName>
</protein>